<protein>
    <submittedName>
        <fullName evidence="1">Uncharacterized protein</fullName>
    </submittedName>
</protein>
<reference evidence="1" key="1">
    <citation type="journal article" date="2021" name="Proc. Natl. Acad. Sci. U.S.A.">
        <title>A Catalog of Tens of Thousands of Viruses from Human Metagenomes Reveals Hidden Associations with Chronic Diseases.</title>
        <authorList>
            <person name="Tisza M.J."/>
            <person name="Buck C.B."/>
        </authorList>
    </citation>
    <scope>NUCLEOTIDE SEQUENCE</scope>
    <source>
        <strain evidence="1">CtXZx16</strain>
    </source>
</reference>
<accession>A0A8S5MLX6</accession>
<organism evidence="1">
    <name type="scientific">Siphoviridae sp. ctXZx16</name>
    <dbReference type="NCBI Taxonomy" id="2826371"/>
    <lineage>
        <taxon>Viruses</taxon>
        <taxon>Duplodnaviria</taxon>
        <taxon>Heunggongvirae</taxon>
        <taxon>Uroviricota</taxon>
        <taxon>Caudoviricetes</taxon>
    </lineage>
</organism>
<proteinExistence type="predicted"/>
<sequence>MIRDGLSEIMSKANNRRKNFGIDKTSYINQL</sequence>
<name>A0A8S5MLX6_9CAUD</name>
<evidence type="ECO:0000313" key="1">
    <source>
        <dbReference type="EMBL" id="DAD82947.1"/>
    </source>
</evidence>
<dbReference type="EMBL" id="BK014925">
    <property type="protein sequence ID" value="DAD82947.1"/>
    <property type="molecule type" value="Genomic_DNA"/>
</dbReference>